<evidence type="ECO:0000256" key="3">
    <source>
        <dbReference type="ARBA" id="ARBA00023274"/>
    </source>
</evidence>
<sequence>MGARGLRVRIKQSSAEQSIFNLENPRFVNEWPPIDQIGHPITPFRCRETLRHLEILEVQKLQQMRKFQMPRICLGDLVEVRYELCRTKQTFAVFQDLYIRSVSSNFFTGFCVDLRLKGLGSSFVLKNTYDGVGVEQLFPFYSVRLLNVRVIRSVKNTNTEEILKAQMQKPSTRDYRYKWHYNIRHKFERSLGKHKPGIRSMEPKIRRRLQKIARKYLRQRIESGLPPYVWRGPYNILSRRRSRSEE</sequence>
<keyword evidence="6" id="KW-1185">Reference proteome</keyword>
<dbReference type="GO" id="GO:0005840">
    <property type="term" value="C:ribosome"/>
    <property type="evidence" value="ECO:0007669"/>
    <property type="project" value="UniProtKB-KW"/>
</dbReference>
<dbReference type="PANTHER" id="PTHR15680:SF9">
    <property type="entry name" value="LARGE RIBOSOMAL SUBUNIT PROTEIN BL19M"/>
    <property type="match status" value="1"/>
</dbReference>
<name>A0ABQ7JCY6_9APIC</name>
<dbReference type="PANTHER" id="PTHR15680">
    <property type="entry name" value="RIBOSOMAL PROTEIN L19"/>
    <property type="match status" value="1"/>
</dbReference>
<keyword evidence="3" id="KW-0687">Ribonucleoprotein</keyword>
<dbReference type="InterPro" id="IPR008991">
    <property type="entry name" value="Translation_prot_SH3-like_sf"/>
</dbReference>
<comment type="caution">
    <text evidence="5">The sequence shown here is derived from an EMBL/GenBank/DDBJ whole genome shotgun (WGS) entry which is preliminary data.</text>
</comment>
<reference evidence="5 6" key="1">
    <citation type="journal article" date="2020" name="bioRxiv">
        <title>Metabolic contributions of an alphaproteobacterial endosymbiont in the apicomplexan Cardiosporidium cionae.</title>
        <authorList>
            <person name="Hunter E.S."/>
            <person name="Paight C.J."/>
            <person name="Lane C.E."/>
        </authorList>
    </citation>
    <scope>NUCLEOTIDE SEQUENCE [LARGE SCALE GENOMIC DNA]</scope>
    <source>
        <strain evidence="5">ESH_2018</strain>
    </source>
</reference>
<dbReference type="SUPFAM" id="SSF50104">
    <property type="entry name" value="Translation proteins SH3-like domain"/>
    <property type="match status" value="1"/>
</dbReference>
<organism evidence="5 6">
    <name type="scientific">Cardiosporidium cionae</name>
    <dbReference type="NCBI Taxonomy" id="476202"/>
    <lineage>
        <taxon>Eukaryota</taxon>
        <taxon>Sar</taxon>
        <taxon>Alveolata</taxon>
        <taxon>Apicomplexa</taxon>
        <taxon>Aconoidasida</taxon>
        <taxon>Nephromycida</taxon>
        <taxon>Cardiosporidium</taxon>
    </lineage>
</organism>
<dbReference type="InterPro" id="IPR001857">
    <property type="entry name" value="Ribosomal_bL19"/>
</dbReference>
<evidence type="ECO:0000256" key="2">
    <source>
        <dbReference type="ARBA" id="ARBA00022980"/>
    </source>
</evidence>
<evidence type="ECO:0000313" key="6">
    <source>
        <dbReference type="Proteomes" id="UP000823046"/>
    </source>
</evidence>
<protein>
    <recommendedName>
        <fullName evidence="4">50S ribosomal protein L19, chloroplastic</fullName>
    </recommendedName>
</protein>
<comment type="similarity">
    <text evidence="1">Belongs to the bacterial ribosomal protein bL19 family.</text>
</comment>
<dbReference type="EMBL" id="JADAQX010000124">
    <property type="protein sequence ID" value="KAF8821808.1"/>
    <property type="molecule type" value="Genomic_DNA"/>
</dbReference>
<dbReference type="Proteomes" id="UP000823046">
    <property type="component" value="Unassembled WGS sequence"/>
</dbReference>
<gene>
    <name evidence="5" type="ORF">IE077_001530</name>
</gene>
<dbReference type="Pfam" id="PF01245">
    <property type="entry name" value="Ribosomal_L19"/>
    <property type="match status" value="1"/>
</dbReference>
<evidence type="ECO:0000256" key="1">
    <source>
        <dbReference type="ARBA" id="ARBA00005781"/>
    </source>
</evidence>
<dbReference type="Gene3D" id="2.30.30.790">
    <property type="match status" value="1"/>
</dbReference>
<evidence type="ECO:0000256" key="4">
    <source>
        <dbReference type="ARBA" id="ARBA00035376"/>
    </source>
</evidence>
<proteinExistence type="inferred from homology"/>
<evidence type="ECO:0000313" key="5">
    <source>
        <dbReference type="EMBL" id="KAF8821808.1"/>
    </source>
</evidence>
<accession>A0ABQ7JCY6</accession>
<keyword evidence="2 5" id="KW-0689">Ribosomal protein</keyword>
<dbReference type="InterPro" id="IPR038657">
    <property type="entry name" value="Ribosomal_bL19_sf"/>
</dbReference>